<dbReference type="PANTHER" id="PTHR11956:SF11">
    <property type="entry name" value="ARGININE--TRNA LIGASE, MITOCHONDRIAL-RELATED"/>
    <property type="match status" value="1"/>
</dbReference>
<evidence type="ECO:0000256" key="2">
    <source>
        <dbReference type="ARBA" id="ARBA00012837"/>
    </source>
</evidence>
<dbReference type="OMA" id="YEFKWER"/>
<dbReference type="PRINTS" id="PR01038">
    <property type="entry name" value="TRNASYNTHARG"/>
</dbReference>
<dbReference type="OrthoDB" id="68056at2759"/>
<dbReference type="NCBIfam" id="TIGR00456">
    <property type="entry name" value="argS"/>
    <property type="match status" value="1"/>
</dbReference>
<dbReference type="EC" id="6.1.1.19" evidence="2"/>
<dbReference type="Gene3D" id="3.30.1360.70">
    <property type="entry name" value="Arginyl tRNA synthetase N-terminal domain"/>
    <property type="match status" value="1"/>
</dbReference>
<proteinExistence type="inferred from homology"/>
<dbReference type="SUPFAM" id="SSF52374">
    <property type="entry name" value="Nucleotidylyl transferase"/>
    <property type="match status" value="1"/>
</dbReference>
<dbReference type="InterPro" id="IPR014729">
    <property type="entry name" value="Rossmann-like_a/b/a_fold"/>
</dbReference>
<evidence type="ECO:0000256" key="1">
    <source>
        <dbReference type="ARBA" id="ARBA00005594"/>
    </source>
</evidence>
<dbReference type="SUPFAM" id="SSF47323">
    <property type="entry name" value="Anticodon-binding domain of a subclass of class I aminoacyl-tRNA synthetases"/>
    <property type="match status" value="1"/>
</dbReference>
<reference evidence="14 15" key="1">
    <citation type="submission" date="2016-03" db="EMBL/GenBank/DDBJ databases">
        <title>Fine-scale spatial genetic structure of a fungal parasite of coffee scale insects.</title>
        <authorList>
            <person name="Jackson D."/>
            <person name="Zemenick K.A."/>
            <person name="Malloure B."/>
            <person name="Quandt C.A."/>
            <person name="James T.Y."/>
        </authorList>
    </citation>
    <scope>NUCLEOTIDE SEQUENCE [LARGE SCALE GENOMIC DNA]</scope>
    <source>
        <strain evidence="14 15">UM487</strain>
    </source>
</reference>
<dbReference type="InterPro" id="IPR005148">
    <property type="entry name" value="Arg-tRNA-synth_N"/>
</dbReference>
<evidence type="ECO:0000256" key="5">
    <source>
        <dbReference type="ARBA" id="ARBA00022840"/>
    </source>
</evidence>
<dbReference type="CDD" id="cd07956">
    <property type="entry name" value="Anticodon_Ia_Arg"/>
    <property type="match status" value="1"/>
</dbReference>
<organism evidence="14 15">
    <name type="scientific">Cordyceps confragosa</name>
    <name type="common">Lecanicillium lecanii</name>
    <dbReference type="NCBI Taxonomy" id="2714763"/>
    <lineage>
        <taxon>Eukaryota</taxon>
        <taxon>Fungi</taxon>
        <taxon>Dikarya</taxon>
        <taxon>Ascomycota</taxon>
        <taxon>Pezizomycotina</taxon>
        <taxon>Sordariomycetes</taxon>
        <taxon>Hypocreomycetidae</taxon>
        <taxon>Hypocreales</taxon>
        <taxon>Cordycipitaceae</taxon>
        <taxon>Akanthomyces</taxon>
    </lineage>
</organism>
<dbReference type="SUPFAM" id="SSF55190">
    <property type="entry name" value="Arginyl-tRNA synthetase (ArgRS), N-terminal 'additional' domain"/>
    <property type="match status" value="1"/>
</dbReference>
<dbReference type="GO" id="GO:0005739">
    <property type="term" value="C:mitochondrion"/>
    <property type="evidence" value="ECO:0007669"/>
    <property type="project" value="TreeGrafter"/>
</dbReference>
<evidence type="ECO:0000256" key="8">
    <source>
        <dbReference type="ARBA" id="ARBA00033033"/>
    </source>
</evidence>
<dbReference type="FunFam" id="1.10.730.10:FF:000006">
    <property type="entry name" value="Arginyl-tRNA synthetase 2, mitochondrial"/>
    <property type="match status" value="1"/>
</dbReference>
<dbReference type="InterPro" id="IPR001278">
    <property type="entry name" value="Arg-tRNA-ligase"/>
</dbReference>
<evidence type="ECO:0000256" key="7">
    <source>
        <dbReference type="ARBA" id="ARBA00023146"/>
    </source>
</evidence>
<dbReference type="Gene3D" id="3.40.50.620">
    <property type="entry name" value="HUPs"/>
    <property type="match status" value="1"/>
</dbReference>
<keyword evidence="6 10" id="KW-0648">Protein biosynthesis</keyword>
<evidence type="ECO:0000256" key="10">
    <source>
        <dbReference type="RuleBase" id="RU363038"/>
    </source>
</evidence>
<evidence type="ECO:0000256" key="6">
    <source>
        <dbReference type="ARBA" id="ARBA00022917"/>
    </source>
</evidence>
<comment type="catalytic activity">
    <reaction evidence="9">
        <text>tRNA(Arg) + L-arginine + ATP = L-arginyl-tRNA(Arg) + AMP + diphosphate</text>
        <dbReference type="Rhea" id="RHEA:20301"/>
        <dbReference type="Rhea" id="RHEA-COMP:9658"/>
        <dbReference type="Rhea" id="RHEA-COMP:9673"/>
        <dbReference type="ChEBI" id="CHEBI:30616"/>
        <dbReference type="ChEBI" id="CHEBI:32682"/>
        <dbReference type="ChEBI" id="CHEBI:33019"/>
        <dbReference type="ChEBI" id="CHEBI:78442"/>
        <dbReference type="ChEBI" id="CHEBI:78513"/>
        <dbReference type="ChEBI" id="CHEBI:456215"/>
        <dbReference type="EC" id="6.1.1.19"/>
    </reaction>
</comment>
<keyword evidence="7 10" id="KW-0030">Aminoacyl-tRNA synthetase</keyword>
<dbReference type="GO" id="GO:0004814">
    <property type="term" value="F:arginine-tRNA ligase activity"/>
    <property type="evidence" value="ECO:0007669"/>
    <property type="project" value="UniProtKB-EC"/>
</dbReference>
<dbReference type="InterPro" id="IPR036695">
    <property type="entry name" value="Arg-tRNA-synth_N_sf"/>
</dbReference>
<dbReference type="FunFam" id="3.40.50.620:FF:000058">
    <property type="entry name" value="Mitochondrial arginyl-tRNA synthetase"/>
    <property type="match status" value="1"/>
</dbReference>
<dbReference type="SMART" id="SM00836">
    <property type="entry name" value="DALR_1"/>
    <property type="match status" value="1"/>
</dbReference>
<gene>
    <name evidence="14" type="ORF">LLEC1_06895</name>
</gene>
<dbReference type="InterPro" id="IPR035684">
    <property type="entry name" value="ArgRS_core"/>
</dbReference>
<feature type="non-terminal residue" evidence="14">
    <location>
        <position position="745"/>
    </location>
</feature>
<dbReference type="Gene3D" id="1.10.730.10">
    <property type="entry name" value="Isoleucyl-tRNA Synthetase, Domain 1"/>
    <property type="match status" value="1"/>
</dbReference>
<keyword evidence="5 10" id="KW-0067">ATP-binding</keyword>
<dbReference type="AlphaFoldDB" id="A0A179IHP2"/>
<keyword evidence="4 10" id="KW-0547">Nucleotide-binding</keyword>
<evidence type="ECO:0000256" key="4">
    <source>
        <dbReference type="ARBA" id="ARBA00022741"/>
    </source>
</evidence>
<dbReference type="InterPro" id="IPR001412">
    <property type="entry name" value="aa-tRNA-synth_I_CS"/>
</dbReference>
<evidence type="ECO:0000259" key="13">
    <source>
        <dbReference type="SMART" id="SM01016"/>
    </source>
</evidence>
<dbReference type="GO" id="GO:0005524">
    <property type="term" value="F:ATP binding"/>
    <property type="evidence" value="ECO:0007669"/>
    <property type="project" value="UniProtKB-KW"/>
</dbReference>
<dbReference type="Pfam" id="PF05746">
    <property type="entry name" value="DALR_1"/>
    <property type="match status" value="1"/>
</dbReference>
<sequence>MKAFALSSSLLSSLRTAPVAPSSSRLIVAVAPRRIARFLPRHRYLHAARQPSPPTLTMAADASFDNLARQFTHLPLIDKLPNCFPDINPVDIYRAHITSILSDITGADKSVIYPVLQWTATLDKGDLMLAIPALRVKGKPDDLGKQWLEKWPGSPLVETPVHNGAFLSFFFKPEPMAKTVIPMALQHKKDFGSNPANGLRDQNDPSKGRQKIVIEFSSPNIAKPFHAGHLRSTIIGGFLANLYRSAGWDVSTVNYLGDWGKQYGVLALGFEKYGSEEELVKDPINHLFTVYVKISKEVAEEKEQADKLKADGKADEAQKILDNGVDEKARSYFKKMTEGDEQAISLWQRFRDYSIERYKQTYARLNIHFDEYSGESKVSEDEMQQAAAKLKEMGLAHEDRGALLMDFTKNVPGKEGKSLGKAILRKKDGTALYLTRDISELINRYERYKFDKMIYVIASEQDLHVKQFFKIVRMMGRDDIADKCQHVNFGLVLGMSTRRGTVKFLNDILRDVGEHMHEVMKKNEEKYSQVQDPEHVADRLGISSVMVQDMNGKRINNYTFDLSRMTSFEGDTGPYLQYAHARLCSINRKAELGDDDIAAADLSLLTEPMAINLLRVIAQWPDVVQNVFKTLEPATILTYLFKLTHTLSTSYSHLRIVGSEPEVMKARLALYNSARVVLHNGMGILGLTPVERIIVETEVHERLAVFTTLSQLTTRDLDGKYLGAHPARLLVPVRRLLARAAILQP</sequence>
<evidence type="ECO:0000313" key="14">
    <source>
        <dbReference type="EMBL" id="OAR01402.1"/>
    </source>
</evidence>
<keyword evidence="11" id="KW-0175">Coiled coil</keyword>
<dbReference type="Pfam" id="PF00750">
    <property type="entry name" value="tRNA-synt_1d"/>
    <property type="match status" value="1"/>
</dbReference>
<name>A0A179IHP2_CORDF</name>
<protein>
    <recommendedName>
        <fullName evidence="2">arginine--tRNA ligase</fullName>
        <ecNumber evidence="2">6.1.1.19</ecNumber>
    </recommendedName>
    <alternativeName>
        <fullName evidence="8">Arginyl-tRNA synthetase</fullName>
    </alternativeName>
</protein>
<keyword evidence="3 10" id="KW-0436">Ligase</keyword>
<dbReference type="GO" id="GO:0032543">
    <property type="term" value="P:mitochondrial translation"/>
    <property type="evidence" value="ECO:0007669"/>
    <property type="project" value="TreeGrafter"/>
</dbReference>
<evidence type="ECO:0000313" key="15">
    <source>
        <dbReference type="Proteomes" id="UP000243081"/>
    </source>
</evidence>
<keyword evidence="15" id="KW-1185">Reference proteome</keyword>
<feature type="coiled-coil region" evidence="11">
    <location>
        <begin position="291"/>
        <end position="318"/>
    </location>
</feature>
<accession>A0A179IHP2</accession>
<comment type="caution">
    <text evidence="14">The sequence shown here is derived from an EMBL/GenBank/DDBJ whole genome shotgun (WGS) entry which is preliminary data.</text>
</comment>
<dbReference type="CDD" id="cd00671">
    <property type="entry name" value="ArgRS_core"/>
    <property type="match status" value="1"/>
</dbReference>
<evidence type="ECO:0000256" key="11">
    <source>
        <dbReference type="SAM" id="Coils"/>
    </source>
</evidence>
<comment type="similarity">
    <text evidence="1 10">Belongs to the class-I aminoacyl-tRNA synthetase family.</text>
</comment>
<dbReference type="SMART" id="SM01016">
    <property type="entry name" value="Arg_tRNA_synt_N"/>
    <property type="match status" value="1"/>
</dbReference>
<dbReference type="InterPro" id="IPR008909">
    <property type="entry name" value="DALR_anticod-bd"/>
</dbReference>
<evidence type="ECO:0000256" key="9">
    <source>
        <dbReference type="ARBA" id="ARBA00049339"/>
    </source>
</evidence>
<evidence type="ECO:0000256" key="3">
    <source>
        <dbReference type="ARBA" id="ARBA00022598"/>
    </source>
</evidence>
<dbReference type="GO" id="GO:0006420">
    <property type="term" value="P:arginyl-tRNA aminoacylation"/>
    <property type="evidence" value="ECO:0007669"/>
    <property type="project" value="InterPro"/>
</dbReference>
<feature type="domain" description="Arginyl tRNA synthetase N-terminal" evidence="13">
    <location>
        <begin position="91"/>
        <end position="171"/>
    </location>
</feature>
<dbReference type="InterPro" id="IPR009080">
    <property type="entry name" value="tRNAsynth_Ia_anticodon-bd"/>
</dbReference>
<feature type="domain" description="DALR anticodon binding" evidence="12">
    <location>
        <begin position="576"/>
        <end position="693"/>
    </location>
</feature>
<evidence type="ECO:0000259" key="12">
    <source>
        <dbReference type="SMART" id="SM00836"/>
    </source>
</evidence>
<dbReference type="PANTHER" id="PTHR11956">
    <property type="entry name" value="ARGINYL-TRNA SYNTHETASE"/>
    <property type="match status" value="1"/>
</dbReference>
<dbReference type="PROSITE" id="PS00178">
    <property type="entry name" value="AA_TRNA_LIGASE_I"/>
    <property type="match status" value="1"/>
</dbReference>
<dbReference type="EMBL" id="LUKN01001164">
    <property type="protein sequence ID" value="OAR01402.1"/>
    <property type="molecule type" value="Genomic_DNA"/>
</dbReference>
<dbReference type="Proteomes" id="UP000243081">
    <property type="component" value="Unassembled WGS sequence"/>
</dbReference>